<dbReference type="Gene3D" id="2.60.40.740">
    <property type="match status" value="1"/>
</dbReference>
<accession>A0A931AUY6</accession>
<keyword evidence="3" id="KW-1185">Reference proteome</keyword>
<gene>
    <name evidence="2" type="ORF">IC227_07905</name>
</gene>
<dbReference type="Proteomes" id="UP000637757">
    <property type="component" value="Unassembled WGS sequence"/>
</dbReference>
<evidence type="ECO:0000313" key="3">
    <source>
        <dbReference type="Proteomes" id="UP000637757"/>
    </source>
</evidence>
<dbReference type="InterPro" id="IPR041033">
    <property type="entry name" value="SpaA_PFL_dom_1"/>
</dbReference>
<dbReference type="InterPro" id="IPR013783">
    <property type="entry name" value="Ig-like_fold"/>
</dbReference>
<comment type="caution">
    <text evidence="2">The sequence shown here is derived from an EMBL/GenBank/DDBJ whole genome shotgun (WGS) entry which is preliminary data.</text>
</comment>
<name>A0A931AUY6_9ENTE</name>
<sequence>MYQIRLPYLKDLLNQGIDYKIEETEAKGFKVTFDTNQKIQNFAGRAITIKYSMSLTGKIEPDRIFDNKAQLTLDNKTELIPGPGVVTGGHRFVKTDAHTQVGLAGAEFVVKNFAGEYAIFEVIGEEYVFTGNWSATQNDNTKVVSGANGLFNIKGLVDGSYSLEETKAPSGYVKTSGYVKIGEVAFEIIYGQYGNTSLRTTVANTPKGFLPTTGR</sequence>
<evidence type="ECO:0000313" key="2">
    <source>
        <dbReference type="EMBL" id="MBF8808237.1"/>
    </source>
</evidence>
<evidence type="ECO:0000259" key="1">
    <source>
        <dbReference type="Pfam" id="PF17802"/>
    </source>
</evidence>
<dbReference type="SUPFAM" id="SSF117074">
    <property type="entry name" value="Hypothetical protein PA1324"/>
    <property type="match status" value="1"/>
</dbReference>
<dbReference type="AlphaFoldDB" id="A0A931AUY6"/>
<organism evidence="2 3">
    <name type="scientific">Enterococcus lacertideformus</name>
    <dbReference type="NCBI Taxonomy" id="2771493"/>
    <lineage>
        <taxon>Bacteria</taxon>
        <taxon>Bacillati</taxon>
        <taxon>Bacillota</taxon>
        <taxon>Bacilli</taxon>
        <taxon>Lactobacillales</taxon>
        <taxon>Enterococcaceae</taxon>
        <taxon>Enterococcus</taxon>
    </lineage>
</organism>
<proteinExistence type="predicted"/>
<dbReference type="Gene3D" id="2.60.40.10">
    <property type="entry name" value="Immunoglobulins"/>
    <property type="match status" value="1"/>
</dbReference>
<reference evidence="2" key="1">
    <citation type="submission" date="2020-09" db="EMBL/GenBank/DDBJ databases">
        <title>Genomic insights into the novelty and pathogenicity of a unique biofilm-forming Enterococcus sp. bacteria (Enterococcus lacertideformus) identified in reptiles.</title>
        <authorList>
            <person name="Agius J.E."/>
            <person name="Phalen D.N."/>
            <person name="Rose K."/>
            <person name="Eden J.-S."/>
        </authorList>
    </citation>
    <scope>NUCLEOTIDE SEQUENCE</scope>
    <source>
        <strain evidence="2">PHRS 0518</strain>
    </source>
</reference>
<dbReference type="Pfam" id="PF17802">
    <property type="entry name" value="SpaA"/>
    <property type="match status" value="1"/>
</dbReference>
<dbReference type="EMBL" id="JADAKE010000017">
    <property type="protein sequence ID" value="MBF8808237.1"/>
    <property type="molecule type" value="Genomic_DNA"/>
</dbReference>
<feature type="domain" description="SpaA-like prealbumin fold" evidence="1">
    <location>
        <begin position="91"/>
        <end position="181"/>
    </location>
</feature>
<protein>
    <recommendedName>
        <fullName evidence="1">SpaA-like prealbumin fold domain-containing protein</fullName>
    </recommendedName>
</protein>